<dbReference type="GO" id="GO:0000500">
    <property type="term" value="C:RNA polymerase I upstream activating factor complex"/>
    <property type="evidence" value="ECO:0007669"/>
    <property type="project" value="UniProtKB-ARBA"/>
</dbReference>
<dbReference type="PROSITE" id="PS51998">
    <property type="entry name" value="DEK_C"/>
    <property type="match status" value="1"/>
</dbReference>
<dbReference type="CDD" id="cd10567">
    <property type="entry name" value="SWIB-MDM2_like"/>
    <property type="match status" value="2"/>
</dbReference>
<keyword evidence="2" id="KW-0805">Transcription regulation</keyword>
<dbReference type="InterPro" id="IPR003121">
    <property type="entry name" value="SWIB_MDM2_domain"/>
</dbReference>
<dbReference type="PROSITE" id="PS51925">
    <property type="entry name" value="SWIB_MDM2"/>
    <property type="match status" value="1"/>
</dbReference>
<name>U5CMQ2_AMBTC</name>
<dbReference type="eggNOG" id="KOG1946">
    <property type="taxonomic scope" value="Eukaryota"/>
</dbReference>
<dbReference type="Proteomes" id="UP000017836">
    <property type="component" value="Unassembled WGS sequence"/>
</dbReference>
<dbReference type="Gene3D" id="1.10.245.10">
    <property type="entry name" value="SWIB/MDM2 domain"/>
    <property type="match status" value="2"/>
</dbReference>
<reference evidence="9" key="1">
    <citation type="journal article" date="2013" name="Science">
        <title>The Amborella genome and the evolution of flowering plants.</title>
        <authorList>
            <consortium name="Amborella Genome Project"/>
        </authorList>
    </citation>
    <scope>NUCLEOTIDE SEQUENCE [LARGE SCALE GENOMIC DNA]</scope>
</reference>
<organism evidence="8 9">
    <name type="scientific">Amborella trichopoda</name>
    <dbReference type="NCBI Taxonomy" id="13333"/>
    <lineage>
        <taxon>Eukaryota</taxon>
        <taxon>Viridiplantae</taxon>
        <taxon>Streptophyta</taxon>
        <taxon>Embryophyta</taxon>
        <taxon>Tracheophyta</taxon>
        <taxon>Spermatophyta</taxon>
        <taxon>Magnoliopsida</taxon>
        <taxon>Amborellales</taxon>
        <taxon>Amborellaceae</taxon>
        <taxon>Amborella</taxon>
    </lineage>
</organism>
<evidence type="ECO:0000256" key="4">
    <source>
        <dbReference type="ARBA" id="ARBA00023242"/>
    </source>
</evidence>
<proteinExistence type="predicted"/>
<keyword evidence="4" id="KW-0539">Nucleus</keyword>
<feature type="compositionally biased region" description="Basic and acidic residues" evidence="5">
    <location>
        <begin position="62"/>
        <end position="72"/>
    </location>
</feature>
<comment type="subcellular location">
    <subcellularLocation>
        <location evidence="1">Nucleus</location>
    </subcellularLocation>
</comment>
<feature type="compositionally biased region" description="Acidic residues" evidence="5">
    <location>
        <begin position="73"/>
        <end position="86"/>
    </location>
</feature>
<dbReference type="GO" id="GO:0005634">
    <property type="term" value="C:nucleus"/>
    <property type="evidence" value="ECO:0000318"/>
    <property type="project" value="GO_Central"/>
</dbReference>
<feature type="domain" description="DEK-C" evidence="7">
    <location>
        <begin position="1"/>
        <end position="56"/>
    </location>
</feature>
<keyword evidence="3" id="KW-0804">Transcription</keyword>
<dbReference type="FunFam" id="1.10.245.10:FF:000004">
    <property type="entry name" value="Upstream activation factor subunit"/>
    <property type="match status" value="1"/>
</dbReference>
<gene>
    <name evidence="8" type="ORF">AMTR_s00033p00241730</name>
</gene>
<dbReference type="SUPFAM" id="SSF109715">
    <property type="entry name" value="DEK C-terminal domain"/>
    <property type="match status" value="1"/>
</dbReference>
<dbReference type="InterPro" id="IPR019835">
    <property type="entry name" value="SWIB_domain"/>
</dbReference>
<dbReference type="HOGENOM" id="CLU_046065_0_1_1"/>
<evidence type="ECO:0000256" key="1">
    <source>
        <dbReference type="ARBA" id="ARBA00004123"/>
    </source>
</evidence>
<keyword evidence="9" id="KW-1185">Reference proteome</keyword>
<evidence type="ECO:0000259" key="7">
    <source>
        <dbReference type="PROSITE" id="PS51998"/>
    </source>
</evidence>
<dbReference type="InterPro" id="IPR036885">
    <property type="entry name" value="SWIB_MDM2_dom_sf"/>
</dbReference>
<feature type="compositionally biased region" description="Basic residues" evidence="5">
    <location>
        <begin position="91"/>
        <end position="103"/>
    </location>
</feature>
<dbReference type="SUPFAM" id="SSF47592">
    <property type="entry name" value="SWIB/MDM2 domain"/>
    <property type="match status" value="2"/>
</dbReference>
<protein>
    <submittedName>
        <fullName evidence="8">Uncharacterized protein</fullName>
    </submittedName>
</protein>
<dbReference type="PANTHER" id="PTHR13844">
    <property type="entry name" value="SWI/SNF-RELATED MATRIX-ASSOCIATED ACTIN-DEPENDENT REGULATOR OF CHROMATIN SUBFAMILY D"/>
    <property type="match status" value="1"/>
</dbReference>
<evidence type="ECO:0000259" key="6">
    <source>
        <dbReference type="PROSITE" id="PS51925"/>
    </source>
</evidence>
<feature type="region of interest" description="Disordered" evidence="5">
    <location>
        <begin position="58"/>
        <end position="112"/>
    </location>
</feature>
<dbReference type="GO" id="GO:0001181">
    <property type="term" value="F:RNA polymerase I general transcription initiation factor activity"/>
    <property type="evidence" value="ECO:0007669"/>
    <property type="project" value="UniProtKB-ARBA"/>
</dbReference>
<evidence type="ECO:0000256" key="2">
    <source>
        <dbReference type="ARBA" id="ARBA00023015"/>
    </source>
</evidence>
<evidence type="ECO:0000256" key="5">
    <source>
        <dbReference type="SAM" id="MobiDB-lite"/>
    </source>
</evidence>
<sequence length="287" mass="32072">MVSDSELVERLKEFLSTADLNTTTNSTVRKHLENEFGVDLSEKKAFIRDQINLYFDSLEGNEETKEEGRDPSESEGEEDRAVEEEEEKGKGSKRRMSKDKKRTGGGGFSKPCGLSPELQAFMGVSVLPRTEVVKRIWAHIREHNLQDPANKRNIICDEQLRSLFDVDSIGMFQMNKVLSKHILPLATENGPDVSVPKVKPDVSVPKVKRQKQEKGQGGKGSALLAPLPLSDALIKFIGTGENALPRSEVIKRIWNHIKQNELQDNEVAYWPNAYLSLTSNPPPPPAS</sequence>
<dbReference type="STRING" id="13333.U5CMQ2"/>
<dbReference type="EMBL" id="KI392557">
    <property type="protein sequence ID" value="ERN14421.1"/>
    <property type="molecule type" value="Genomic_DNA"/>
</dbReference>
<dbReference type="Pfam" id="PF08766">
    <property type="entry name" value="DEK_C"/>
    <property type="match status" value="1"/>
</dbReference>
<dbReference type="OMA" id="MARTDIV"/>
<evidence type="ECO:0000256" key="3">
    <source>
        <dbReference type="ARBA" id="ARBA00023163"/>
    </source>
</evidence>
<evidence type="ECO:0000313" key="8">
    <source>
        <dbReference type="EMBL" id="ERN14421.1"/>
    </source>
</evidence>
<dbReference type="InterPro" id="IPR014876">
    <property type="entry name" value="DEK_C"/>
</dbReference>
<feature type="domain" description="DM2" evidence="6">
    <location>
        <begin position="107"/>
        <end position="184"/>
    </location>
</feature>
<evidence type="ECO:0000313" key="9">
    <source>
        <dbReference type="Proteomes" id="UP000017836"/>
    </source>
</evidence>
<dbReference type="SMART" id="SM00151">
    <property type="entry name" value="SWIB"/>
    <property type="match status" value="1"/>
</dbReference>
<dbReference type="Gene3D" id="1.10.10.60">
    <property type="entry name" value="Homeodomain-like"/>
    <property type="match status" value="1"/>
</dbReference>
<dbReference type="Gramene" id="ERN14421">
    <property type="protein sequence ID" value="ERN14421"/>
    <property type="gene ID" value="AMTR_s00033p00241730"/>
</dbReference>
<dbReference type="AlphaFoldDB" id="U5CMQ2"/>
<dbReference type="Pfam" id="PF02201">
    <property type="entry name" value="SWIB"/>
    <property type="match status" value="2"/>
</dbReference>
<accession>U5CMQ2</accession>